<protein>
    <submittedName>
        <fullName evidence="1">Uncharacterized protein</fullName>
    </submittedName>
</protein>
<dbReference type="Proteomes" id="UP001187192">
    <property type="component" value="Unassembled WGS sequence"/>
</dbReference>
<comment type="caution">
    <text evidence="1">The sequence shown here is derived from an EMBL/GenBank/DDBJ whole genome shotgun (WGS) entry which is preliminary data.</text>
</comment>
<organism evidence="1 2">
    <name type="scientific">Ficus carica</name>
    <name type="common">Common fig</name>
    <dbReference type="NCBI Taxonomy" id="3494"/>
    <lineage>
        <taxon>Eukaryota</taxon>
        <taxon>Viridiplantae</taxon>
        <taxon>Streptophyta</taxon>
        <taxon>Embryophyta</taxon>
        <taxon>Tracheophyta</taxon>
        <taxon>Spermatophyta</taxon>
        <taxon>Magnoliopsida</taxon>
        <taxon>eudicotyledons</taxon>
        <taxon>Gunneridae</taxon>
        <taxon>Pentapetalae</taxon>
        <taxon>rosids</taxon>
        <taxon>fabids</taxon>
        <taxon>Rosales</taxon>
        <taxon>Moraceae</taxon>
        <taxon>Ficeae</taxon>
        <taxon>Ficus</taxon>
    </lineage>
</organism>
<proteinExistence type="predicted"/>
<reference evidence="1" key="1">
    <citation type="submission" date="2023-07" db="EMBL/GenBank/DDBJ databases">
        <title>draft genome sequence of fig (Ficus carica).</title>
        <authorList>
            <person name="Takahashi T."/>
            <person name="Nishimura K."/>
        </authorList>
    </citation>
    <scope>NUCLEOTIDE SEQUENCE</scope>
</reference>
<evidence type="ECO:0000313" key="1">
    <source>
        <dbReference type="EMBL" id="GMN67474.1"/>
    </source>
</evidence>
<evidence type="ECO:0000313" key="2">
    <source>
        <dbReference type="Proteomes" id="UP001187192"/>
    </source>
</evidence>
<keyword evidence="2" id="KW-1185">Reference proteome</keyword>
<accession>A0AA88JAV6</accession>
<name>A0AA88JAV6_FICCA</name>
<dbReference type="Gramene" id="FCD_00033025-RA">
    <property type="protein sequence ID" value="FCD_00033025-RA:cds"/>
    <property type="gene ID" value="FCD_00033025"/>
</dbReference>
<sequence length="81" mass="9436">MEVAEVMEDVVDEYILIPSKHWYQCEFTTRSIDRLVVSPWKPQALRFKTPRHCYGKSRKAARRATKVNAISVISKTAIVER</sequence>
<dbReference type="EMBL" id="BTGU01000458">
    <property type="protein sequence ID" value="GMN67474.1"/>
    <property type="molecule type" value="Genomic_DNA"/>
</dbReference>
<dbReference type="AlphaFoldDB" id="A0AA88JAV6"/>
<gene>
    <name evidence="1" type="ORF">TIFTF001_036536</name>
</gene>